<evidence type="ECO:0000256" key="17">
    <source>
        <dbReference type="ARBA" id="ARBA00023709"/>
    </source>
</evidence>
<dbReference type="AlphaFoldDB" id="A0A6J4RGT9"/>
<comment type="subcellular location">
    <subcellularLocation>
        <location evidence="1">Peroxisome</location>
    </subcellularLocation>
</comment>
<dbReference type="InterPro" id="IPR036291">
    <property type="entry name" value="NAD(P)-bd_dom_sf"/>
</dbReference>
<keyword evidence="10" id="KW-0560">Oxidoreductase</keyword>
<dbReference type="Gene3D" id="1.10.1040.10">
    <property type="entry name" value="N-(1-d-carboxylethyl)-l-norvaline Dehydrogenase, domain 2"/>
    <property type="match status" value="2"/>
</dbReference>
<dbReference type="EC" id="4.2.1.17" evidence="23"/>
<keyword evidence="15 23" id="KW-0456">Lyase</keyword>
<keyword evidence="8" id="KW-0276">Fatty acid metabolism</keyword>
<reference evidence="23" key="1">
    <citation type="submission" date="2020-02" db="EMBL/GenBank/DDBJ databases">
        <authorList>
            <person name="Meier V. D."/>
        </authorList>
    </citation>
    <scope>NUCLEOTIDE SEQUENCE</scope>
    <source>
        <strain evidence="23">AVDCRST_MAG53</strain>
    </source>
</reference>
<dbReference type="InterPro" id="IPR013328">
    <property type="entry name" value="6PGD_dom2"/>
</dbReference>
<dbReference type="PANTHER" id="PTHR23309">
    <property type="entry name" value="3-HYDROXYACYL-COA DEHYROGENASE"/>
    <property type="match status" value="1"/>
</dbReference>
<evidence type="ECO:0000256" key="14">
    <source>
        <dbReference type="ARBA" id="ARBA00023235"/>
    </source>
</evidence>
<evidence type="ECO:0000256" key="4">
    <source>
        <dbReference type="ARBA" id="ARBA00005254"/>
    </source>
</evidence>
<dbReference type="Pfam" id="PF00378">
    <property type="entry name" value="ECH_1"/>
    <property type="match status" value="1"/>
</dbReference>
<evidence type="ECO:0000256" key="16">
    <source>
        <dbReference type="ARBA" id="ARBA00023268"/>
    </source>
</evidence>
<comment type="similarity">
    <text evidence="6">Belongs to the 3-hydroxyacyl-CoA dehydrogenase family.</text>
</comment>
<dbReference type="InterPro" id="IPR001753">
    <property type="entry name" value="Enoyl-CoA_hydra/iso"/>
</dbReference>
<evidence type="ECO:0000256" key="7">
    <source>
        <dbReference type="ARBA" id="ARBA00011245"/>
    </source>
</evidence>
<dbReference type="UniPathway" id="UPA00659"/>
<evidence type="ECO:0000259" key="21">
    <source>
        <dbReference type="Pfam" id="PF00725"/>
    </source>
</evidence>
<evidence type="ECO:0000256" key="15">
    <source>
        <dbReference type="ARBA" id="ARBA00023239"/>
    </source>
</evidence>
<feature type="domain" description="3-hydroxyacyl-CoA dehydrogenase C-terminal" evidence="21">
    <location>
        <begin position="316"/>
        <end position="410"/>
    </location>
</feature>
<dbReference type="SUPFAM" id="SSF48179">
    <property type="entry name" value="6-phosphogluconate dehydrogenase C-terminal domain-like"/>
    <property type="match status" value="2"/>
</dbReference>
<evidence type="ECO:0000256" key="8">
    <source>
        <dbReference type="ARBA" id="ARBA00022832"/>
    </source>
</evidence>
<comment type="subunit">
    <text evidence="7">Monomer.</text>
</comment>
<comment type="pathway">
    <text evidence="3">Lipid metabolism; butanoate metabolism.</text>
</comment>
<dbReference type="GO" id="GO:0016853">
    <property type="term" value="F:isomerase activity"/>
    <property type="evidence" value="ECO:0007669"/>
    <property type="project" value="UniProtKB-KW"/>
</dbReference>
<dbReference type="GO" id="GO:0006635">
    <property type="term" value="P:fatty acid beta-oxidation"/>
    <property type="evidence" value="ECO:0007669"/>
    <property type="project" value="UniProtKB-UniPathway"/>
</dbReference>
<accession>A0A6J4RGT9</accession>
<evidence type="ECO:0000256" key="2">
    <source>
        <dbReference type="ARBA" id="ARBA00005005"/>
    </source>
</evidence>
<evidence type="ECO:0000256" key="13">
    <source>
        <dbReference type="ARBA" id="ARBA00023140"/>
    </source>
</evidence>
<evidence type="ECO:0000256" key="9">
    <source>
        <dbReference type="ARBA" id="ARBA00022963"/>
    </source>
</evidence>
<comment type="catalytic activity">
    <reaction evidence="17">
        <text>a (3S)-3-hydroxyacyl-CoA = a (2E)-enoyl-CoA + H2O</text>
        <dbReference type="Rhea" id="RHEA:16105"/>
        <dbReference type="ChEBI" id="CHEBI:15377"/>
        <dbReference type="ChEBI" id="CHEBI:57318"/>
        <dbReference type="ChEBI" id="CHEBI:58856"/>
        <dbReference type="EC" id="4.2.1.17"/>
    </reaction>
</comment>
<dbReference type="Pfam" id="PF02737">
    <property type="entry name" value="3HCDH_N"/>
    <property type="match status" value="1"/>
</dbReference>
<evidence type="ECO:0000256" key="19">
    <source>
        <dbReference type="ARBA" id="ARBA00049556"/>
    </source>
</evidence>
<dbReference type="InterPro" id="IPR008927">
    <property type="entry name" value="6-PGluconate_DH-like_C_sf"/>
</dbReference>
<dbReference type="InterPro" id="IPR006108">
    <property type="entry name" value="3HC_DH_C"/>
</dbReference>
<evidence type="ECO:0000256" key="12">
    <source>
        <dbReference type="ARBA" id="ARBA00023098"/>
    </source>
</evidence>
<dbReference type="PANTHER" id="PTHR23309:SF49">
    <property type="entry name" value="PEROXISOMAL BIFUNCTIONAL ENZYME"/>
    <property type="match status" value="1"/>
</dbReference>
<dbReference type="Pfam" id="PF00725">
    <property type="entry name" value="3HCDH"/>
    <property type="match status" value="2"/>
</dbReference>
<comment type="catalytic activity">
    <reaction evidence="18">
        <text>a 4-saturated-(3S)-3-hydroxyacyl-CoA = a (3E)-enoyl-CoA + H2O</text>
        <dbReference type="Rhea" id="RHEA:20724"/>
        <dbReference type="ChEBI" id="CHEBI:15377"/>
        <dbReference type="ChEBI" id="CHEBI:58521"/>
        <dbReference type="ChEBI" id="CHEBI:137480"/>
        <dbReference type="EC" id="4.2.1.17"/>
    </reaction>
</comment>
<evidence type="ECO:0000256" key="20">
    <source>
        <dbReference type="RuleBase" id="RU003707"/>
    </source>
</evidence>
<evidence type="ECO:0000256" key="10">
    <source>
        <dbReference type="ARBA" id="ARBA00023002"/>
    </source>
</evidence>
<keyword evidence="16" id="KW-0511">Multifunctional enzyme</keyword>
<dbReference type="GO" id="GO:0003857">
    <property type="term" value="F:(3S)-3-hydroxyacyl-CoA dehydrogenase (NAD+) activity"/>
    <property type="evidence" value="ECO:0007669"/>
    <property type="project" value="UniProtKB-EC"/>
</dbReference>
<dbReference type="PROSITE" id="PS00166">
    <property type="entry name" value="ENOYL_COA_HYDRATASE"/>
    <property type="match status" value="1"/>
</dbReference>
<gene>
    <name evidence="23" type="ORF">AVDCRST_MAG53-21</name>
</gene>
<keyword evidence="12" id="KW-0443">Lipid metabolism</keyword>
<name>A0A6J4RGT9_9ACTN</name>
<comment type="catalytic activity">
    <reaction evidence="19">
        <text>a (3S)-3-hydroxyacyl-CoA + NAD(+) = a 3-oxoacyl-CoA + NADH + H(+)</text>
        <dbReference type="Rhea" id="RHEA:22432"/>
        <dbReference type="ChEBI" id="CHEBI:15378"/>
        <dbReference type="ChEBI" id="CHEBI:57318"/>
        <dbReference type="ChEBI" id="CHEBI:57540"/>
        <dbReference type="ChEBI" id="CHEBI:57945"/>
        <dbReference type="ChEBI" id="CHEBI:90726"/>
        <dbReference type="EC" id="1.1.1.35"/>
    </reaction>
</comment>
<evidence type="ECO:0000256" key="6">
    <source>
        <dbReference type="ARBA" id="ARBA00009463"/>
    </source>
</evidence>
<evidence type="ECO:0000256" key="1">
    <source>
        <dbReference type="ARBA" id="ARBA00004275"/>
    </source>
</evidence>
<keyword evidence="14" id="KW-0413">Isomerase</keyword>
<comment type="similarity">
    <text evidence="4 20">Belongs to the enoyl-CoA hydratase/isomerase family.</text>
</comment>
<feature type="domain" description="3-hydroxyacyl-CoA dehydrogenase C-terminal" evidence="21">
    <location>
        <begin position="194"/>
        <end position="294"/>
    </location>
</feature>
<dbReference type="GO" id="GO:0070403">
    <property type="term" value="F:NAD+ binding"/>
    <property type="evidence" value="ECO:0007669"/>
    <property type="project" value="InterPro"/>
</dbReference>
<dbReference type="Gene3D" id="3.90.226.10">
    <property type="entry name" value="2-enoyl-CoA Hydratase, Chain A, domain 1"/>
    <property type="match status" value="1"/>
</dbReference>
<dbReference type="CDD" id="cd06558">
    <property type="entry name" value="crotonase-like"/>
    <property type="match status" value="1"/>
</dbReference>
<evidence type="ECO:0000256" key="11">
    <source>
        <dbReference type="ARBA" id="ARBA00023027"/>
    </source>
</evidence>
<evidence type="ECO:0000259" key="22">
    <source>
        <dbReference type="Pfam" id="PF02737"/>
    </source>
</evidence>
<dbReference type="FunFam" id="3.90.226.10:FF:000009">
    <property type="entry name" value="Carnitinyl-CoA dehydratase"/>
    <property type="match status" value="1"/>
</dbReference>
<dbReference type="InterPro" id="IPR029045">
    <property type="entry name" value="ClpP/crotonase-like_dom_sf"/>
</dbReference>
<dbReference type="Gene3D" id="1.10.12.10">
    <property type="entry name" value="Lyase 2-enoyl-coa Hydratase, Chain A, domain 2"/>
    <property type="match status" value="1"/>
</dbReference>
<dbReference type="InterPro" id="IPR006176">
    <property type="entry name" value="3-OHacyl-CoA_DH_NAD-bd"/>
</dbReference>
<evidence type="ECO:0000313" key="23">
    <source>
        <dbReference type="EMBL" id="CAA9473266.1"/>
    </source>
</evidence>
<comment type="pathway">
    <text evidence="2">Lipid metabolism; fatty acid beta-oxidation.</text>
</comment>
<sequence>MFVFQAAVVGAGTMGGQIAQTIAAAGIPVVLKDISQELVDHGLQEARDVTAGAMAKLVEKGKITQERGAAQVDEVVGRITGTLDYRLFGQVDLVVEAVPERMELKQAVFAELDAATPGHAILASNTSALSISEIADATLRPEKVVGFHYFYPASLMPLVEIVQGEETSEETTQAALNFAQAIKKNPIVCAEVPGFVVNRILNSAIAEVWREQEAKGLSIKTIDEGVGAASVVPMGPYGLVDLLGLDTVLHVAEHLHASYDLEGDVGRFYVPDGMARLVSEGKLGAKTGGDGFYDAQGDPNLDGEAEPDVAELVEMLVLKMFVEAALVLDEGVATHRDIDVGMMAGAGLDPRRGLFPPFMKADMAGLDAVLARLEAAEEQHGERFAPPTILRRLVAQGRLGQRTGQGFYAWPRFDEDPVGEVVKLETRADPDSGEASVAIAWLANGQMNSIAPTVIEDLGKVYAVAQAKGVKALVIASSNPLLYSAGADIKAFTQMDEAGGRALLDQAHGLLRSFEQGPIATIAAVNGLAFGGGCELAMACDVRIAAQSALFGQPEIKLGIIPGFGGTQRLPRLVGTNKALEMNLTGDAISATEAFEFGLVNRVVVDHELLDTALAWARKLAEQAPLALEQIKRVSGAGDLDDGIAAEKAGFAAVFASEDGREGVAAFLARRKPGWQGR</sequence>
<evidence type="ECO:0000256" key="3">
    <source>
        <dbReference type="ARBA" id="ARBA00005086"/>
    </source>
</evidence>
<keyword evidence="13" id="KW-0576">Peroxisome</keyword>
<keyword evidence="9" id="KW-0442">Lipid degradation</keyword>
<dbReference type="FunFam" id="3.40.50.720:FF:000009">
    <property type="entry name" value="Fatty oxidation complex, alpha subunit"/>
    <property type="match status" value="1"/>
</dbReference>
<dbReference type="EMBL" id="CADCVR010000004">
    <property type="protein sequence ID" value="CAA9473266.1"/>
    <property type="molecule type" value="Genomic_DNA"/>
</dbReference>
<dbReference type="InterPro" id="IPR018376">
    <property type="entry name" value="Enoyl-CoA_hyd/isom_CS"/>
</dbReference>
<protein>
    <submittedName>
        <fullName evidence="23">Enoyl-CoA hydratase</fullName>
        <ecNumber evidence="23">4.2.1.17</ecNumber>
    </submittedName>
</protein>
<dbReference type="SUPFAM" id="SSF51735">
    <property type="entry name" value="NAD(P)-binding Rossmann-fold domains"/>
    <property type="match status" value="1"/>
</dbReference>
<dbReference type="SUPFAM" id="SSF52096">
    <property type="entry name" value="ClpP/crotonase"/>
    <property type="match status" value="1"/>
</dbReference>
<organism evidence="23">
    <name type="scientific">uncultured Solirubrobacteraceae bacterium</name>
    <dbReference type="NCBI Taxonomy" id="1162706"/>
    <lineage>
        <taxon>Bacteria</taxon>
        <taxon>Bacillati</taxon>
        <taxon>Actinomycetota</taxon>
        <taxon>Thermoleophilia</taxon>
        <taxon>Solirubrobacterales</taxon>
        <taxon>Solirubrobacteraceae</taxon>
        <taxon>environmental samples</taxon>
    </lineage>
</organism>
<dbReference type="GO" id="GO:0004300">
    <property type="term" value="F:enoyl-CoA hydratase activity"/>
    <property type="evidence" value="ECO:0007669"/>
    <property type="project" value="UniProtKB-EC"/>
</dbReference>
<dbReference type="Gene3D" id="3.40.50.720">
    <property type="entry name" value="NAD(P)-binding Rossmann-like Domain"/>
    <property type="match status" value="1"/>
</dbReference>
<evidence type="ECO:0000256" key="18">
    <source>
        <dbReference type="ARBA" id="ARBA00023717"/>
    </source>
</evidence>
<keyword evidence="11" id="KW-0520">NAD</keyword>
<proteinExistence type="inferred from homology"/>
<dbReference type="InterPro" id="IPR014748">
    <property type="entry name" value="Enoyl-CoA_hydra_C"/>
</dbReference>
<evidence type="ECO:0000256" key="5">
    <source>
        <dbReference type="ARBA" id="ARBA00008750"/>
    </source>
</evidence>
<comment type="similarity">
    <text evidence="5">In the N-terminal section; belongs to the enoyl-CoA hydratase/isomerase family.</text>
</comment>
<feature type="domain" description="3-hydroxyacyl-CoA dehydrogenase NAD binding" evidence="22">
    <location>
        <begin position="6"/>
        <end position="191"/>
    </location>
</feature>